<reference evidence="2" key="1">
    <citation type="submission" date="2015-03" db="EMBL/GenBank/DDBJ databases">
        <authorList>
            <person name="Urmite Genomes"/>
        </authorList>
    </citation>
    <scope>NUCLEOTIDE SEQUENCE [LARGE SCALE GENOMIC DNA]</scope>
    <source>
        <strain evidence="2">Arc-Hr</strain>
    </source>
</reference>
<proteinExistence type="predicted"/>
<name>A0A0D6JLH6_9EURY</name>
<dbReference type="EMBL" id="CSTE01000001">
    <property type="protein sequence ID" value="CQR48734.1"/>
    <property type="molecule type" value="Genomic_DNA"/>
</dbReference>
<sequence length="313" mass="35480">MVDGAAVHRGLRSMGCPPVTWIQQVCWRLEMDYLGHPYYVTGNAITNALAQSLPRDIRCSIHASHGMFAPGQFGVYPDEHSKLRAHPSMGAALPEVEAYDDLFLHRHPEQLWLLDSRPRDAINAHDLRRHSGHPTFAYEMRVGRESASWTDARKTTWFVHAYLHAAESGILPLDDDMIDGLQFGGKRNYGYGATSLHKTRLVDLEQLDYSRLEGADRYRIDLCTPFVLSSDYPGTTTVNIPEWWEMSQKLRHREECLVKSGSRHQLQTIDHGQQVTYTGDCPVETAKAGLTRIGTHSKYGFGEFRIRPITTMS</sequence>
<accession>A0A0D6JLH6</accession>
<keyword evidence="2" id="KW-1185">Reference proteome</keyword>
<dbReference type="AlphaFoldDB" id="A0A0D6JLH6"/>
<evidence type="ECO:0000313" key="2">
    <source>
        <dbReference type="Proteomes" id="UP000198902"/>
    </source>
</evidence>
<evidence type="ECO:0000313" key="1">
    <source>
        <dbReference type="EMBL" id="CQR48734.1"/>
    </source>
</evidence>
<dbReference type="Proteomes" id="UP000198902">
    <property type="component" value="Unassembled WGS sequence"/>
</dbReference>
<protein>
    <submittedName>
        <fullName evidence="1">Uncharacterized protein</fullName>
    </submittedName>
</protein>
<organism evidence="1 2">
    <name type="scientific">Haloferax massiliensis</name>
    <dbReference type="NCBI Taxonomy" id="1476858"/>
    <lineage>
        <taxon>Archaea</taxon>
        <taxon>Methanobacteriati</taxon>
        <taxon>Methanobacteriota</taxon>
        <taxon>Stenosarchaea group</taxon>
        <taxon>Halobacteria</taxon>
        <taxon>Halobacteriales</taxon>
        <taxon>Haloferacaceae</taxon>
        <taxon>Haloferax</taxon>
    </lineage>
</organism>
<gene>
    <name evidence="1" type="ORF">BN996_00181</name>
</gene>